<dbReference type="Pfam" id="PF19494">
    <property type="entry name" value="DUF6029"/>
    <property type="match status" value="1"/>
</dbReference>
<keyword evidence="3" id="KW-1185">Reference proteome</keyword>
<name>A0ABV8QNT4_9BACT</name>
<evidence type="ECO:0000313" key="3">
    <source>
        <dbReference type="Proteomes" id="UP001595907"/>
    </source>
</evidence>
<organism evidence="2 3">
    <name type="scientific">Ferruginibacter yonginensis</name>
    <dbReference type="NCBI Taxonomy" id="1310416"/>
    <lineage>
        <taxon>Bacteria</taxon>
        <taxon>Pseudomonadati</taxon>
        <taxon>Bacteroidota</taxon>
        <taxon>Chitinophagia</taxon>
        <taxon>Chitinophagales</taxon>
        <taxon>Chitinophagaceae</taxon>
        <taxon>Ferruginibacter</taxon>
    </lineage>
</organism>
<proteinExistence type="predicted"/>
<evidence type="ECO:0000313" key="2">
    <source>
        <dbReference type="EMBL" id="MFC4261383.1"/>
    </source>
</evidence>
<comment type="caution">
    <text evidence="2">The sequence shown here is derived from an EMBL/GenBank/DDBJ whole genome shotgun (WGS) entry which is preliminary data.</text>
</comment>
<dbReference type="InterPro" id="IPR046070">
    <property type="entry name" value="DUF6029"/>
</dbReference>
<keyword evidence="1" id="KW-0732">Signal</keyword>
<dbReference type="Proteomes" id="UP001595907">
    <property type="component" value="Unassembled WGS sequence"/>
</dbReference>
<reference evidence="3" key="1">
    <citation type="journal article" date="2019" name="Int. J. Syst. Evol. Microbiol.">
        <title>The Global Catalogue of Microorganisms (GCM) 10K type strain sequencing project: providing services to taxonomists for standard genome sequencing and annotation.</title>
        <authorList>
            <consortium name="The Broad Institute Genomics Platform"/>
            <consortium name="The Broad Institute Genome Sequencing Center for Infectious Disease"/>
            <person name="Wu L."/>
            <person name="Ma J."/>
        </authorList>
    </citation>
    <scope>NUCLEOTIDE SEQUENCE [LARGE SCALE GENOMIC DNA]</scope>
    <source>
        <strain evidence="3">CECT 8289</strain>
    </source>
</reference>
<dbReference type="RefSeq" id="WP_379705626.1">
    <property type="nucleotide sequence ID" value="NZ_JBHSCZ010000001.1"/>
</dbReference>
<feature type="signal peptide" evidence="1">
    <location>
        <begin position="1"/>
        <end position="22"/>
    </location>
</feature>
<dbReference type="EMBL" id="JBHSCZ010000001">
    <property type="protein sequence ID" value="MFC4261383.1"/>
    <property type="molecule type" value="Genomic_DNA"/>
</dbReference>
<feature type="chain" id="PRO_5046752507" evidence="1">
    <location>
        <begin position="23"/>
        <end position="553"/>
    </location>
</feature>
<evidence type="ECO:0000256" key="1">
    <source>
        <dbReference type="SAM" id="SignalP"/>
    </source>
</evidence>
<protein>
    <submittedName>
        <fullName evidence="2">DUF6029 family protein</fullName>
    </submittedName>
</protein>
<gene>
    <name evidence="2" type="ORF">ACFOWM_00710</name>
</gene>
<sequence>MLSKYTLLTFLCSITFSNTLLAQLSGGFENNSAWYIDDDKVKLESFETANRVRANAYLRLDYTLKNFTAGVQVESYVPKALLNYSPNFKDAGLGNYYLNYKNDSIGVDITVGHFYEQFGSGLVLRTWEDRQLGIANSIVGGKIKYQPTPYINVTALYGKQRNGLAFDYTNGTIAGFNGELLLSNLFRSKKATYNIGGSYVNRYEKLPTNTAVNNSTYLTSIRGSYAIKGFTIDAEYAFKSADALVEFGNIRNDLQFDGDAYLLNIGYSKKGLGINATFRRLENFGLYSQRNLQGNAFNEGFVNFTPSLTKQYDYSLTNIYVYAAQPNISFEPNRNKAGEIGGQFDIFYKFKKDSDLGGKYGTNLAINVAQWHGLKGRYDALNRKYKADLAGVGQKYYHEASIEIRKQLTKNWTTVFTYLNQYYNNRYVEETVGDVNAQTVVLDNTFKFKKGRSIRWEVQHQWANASFKNWAAMVLEYNFNSQWSIFGVDLYNYGNDDVNKQIHFYNAGVVFKKNAIRAQTSYGRQRGGLICVGGVCRFVPESAGLNLSINYSF</sequence>
<accession>A0ABV8QNT4</accession>